<dbReference type="Pfam" id="PF00107">
    <property type="entry name" value="ADH_zinc_N"/>
    <property type="match status" value="1"/>
</dbReference>
<reference evidence="3" key="1">
    <citation type="submission" date="2021-01" db="EMBL/GenBank/DDBJ databases">
        <authorList>
            <person name="Kaushik A."/>
        </authorList>
    </citation>
    <scope>NUCLEOTIDE SEQUENCE</scope>
    <source>
        <strain evidence="3">AG1-1A</strain>
    </source>
</reference>
<dbReference type="InterPro" id="IPR011032">
    <property type="entry name" value="GroES-like_sf"/>
</dbReference>
<dbReference type="CDD" id="cd05288">
    <property type="entry name" value="PGDH"/>
    <property type="match status" value="1"/>
</dbReference>
<gene>
    <name evidence="3" type="ORF">RDB_LOCUS4003</name>
</gene>
<sequence>MTLPRQSTRIFLSERPNGPISDGTFKLATTVLPRPAVDQVVVRVDYISLDPAMRLWLDDARLYLPPIQIGETIRAPGVGTVVQGNSQLKEADTVYGFLGWAEYIIAPAKDLRKISPPEGAAVTDFLGPLGFNGMSACFGLLSVGKIKAGETLVVSGAAGATGSLVCQIGKIKGARVIGLASTSKCSYLVDQLGVDAALDYTSPTFVKDFCDTVGYLDVFFDNVGGEILDLVLSRLKPYARIVLCGAISTYNSGGQHYGIKNYPQMIFQKARAEGFLATEYIDRYAEAEAEMFGWMNEGKLVYKYHIEEGLERCPEYLGLLFSGGNKGKLLVKVSGALTSPKTIL</sequence>
<dbReference type="Pfam" id="PF16884">
    <property type="entry name" value="ADH_N_2"/>
    <property type="match status" value="1"/>
</dbReference>
<dbReference type="InterPro" id="IPR020843">
    <property type="entry name" value="ER"/>
</dbReference>
<dbReference type="InterPro" id="IPR045010">
    <property type="entry name" value="MDR_fam"/>
</dbReference>
<dbReference type="PANTHER" id="PTHR43205:SF42">
    <property type="entry name" value="ALCOHOL DEHYDROGENASE, ZINC-CONTAINING (AFU_ORTHOLOGUE AFUA_7G04530)"/>
    <property type="match status" value="1"/>
</dbReference>
<dbReference type="SMART" id="SM00829">
    <property type="entry name" value="PKS_ER"/>
    <property type="match status" value="1"/>
</dbReference>
<dbReference type="SUPFAM" id="SSF51735">
    <property type="entry name" value="NAD(P)-binding Rossmann-fold domains"/>
    <property type="match status" value="1"/>
</dbReference>
<dbReference type="Gene3D" id="3.40.50.720">
    <property type="entry name" value="NAD(P)-binding Rossmann-like Domain"/>
    <property type="match status" value="1"/>
</dbReference>
<comment type="caution">
    <text evidence="3">The sequence shown here is derived from an EMBL/GenBank/DDBJ whole genome shotgun (WGS) entry which is preliminary data.</text>
</comment>
<dbReference type="EMBL" id="CAJMWR010000068">
    <property type="protein sequence ID" value="CAE6341006.1"/>
    <property type="molecule type" value="Genomic_DNA"/>
</dbReference>
<dbReference type="InterPro" id="IPR036291">
    <property type="entry name" value="NAD(P)-bd_dom_sf"/>
</dbReference>
<organism evidence="3 4">
    <name type="scientific">Rhizoctonia solani</name>
    <dbReference type="NCBI Taxonomy" id="456999"/>
    <lineage>
        <taxon>Eukaryota</taxon>
        <taxon>Fungi</taxon>
        <taxon>Dikarya</taxon>
        <taxon>Basidiomycota</taxon>
        <taxon>Agaricomycotina</taxon>
        <taxon>Agaricomycetes</taxon>
        <taxon>Cantharellales</taxon>
        <taxon>Ceratobasidiaceae</taxon>
        <taxon>Rhizoctonia</taxon>
    </lineage>
</organism>
<dbReference type="SUPFAM" id="SSF50129">
    <property type="entry name" value="GroES-like"/>
    <property type="match status" value="1"/>
</dbReference>
<keyword evidence="1" id="KW-0560">Oxidoreductase</keyword>
<dbReference type="FunFam" id="3.40.50.720:FF:000121">
    <property type="entry name" value="Prostaglandin reductase 2"/>
    <property type="match status" value="1"/>
</dbReference>
<dbReference type="InterPro" id="IPR013149">
    <property type="entry name" value="ADH-like_C"/>
</dbReference>
<dbReference type="GO" id="GO:0016628">
    <property type="term" value="F:oxidoreductase activity, acting on the CH-CH group of donors, NAD or NADP as acceptor"/>
    <property type="evidence" value="ECO:0007669"/>
    <property type="project" value="InterPro"/>
</dbReference>
<protein>
    <recommendedName>
        <fullName evidence="2">Enoyl reductase (ER) domain-containing protein</fullName>
    </recommendedName>
</protein>
<evidence type="ECO:0000313" key="4">
    <source>
        <dbReference type="Proteomes" id="UP000663840"/>
    </source>
</evidence>
<feature type="domain" description="Enoyl reductase (ER)" evidence="2">
    <location>
        <begin position="18"/>
        <end position="331"/>
    </location>
</feature>
<name>A0A8H2W9C3_9AGAM</name>
<evidence type="ECO:0000259" key="2">
    <source>
        <dbReference type="SMART" id="SM00829"/>
    </source>
</evidence>
<dbReference type="InterPro" id="IPR041694">
    <property type="entry name" value="ADH_N_2"/>
</dbReference>
<evidence type="ECO:0000256" key="1">
    <source>
        <dbReference type="ARBA" id="ARBA00023002"/>
    </source>
</evidence>
<accession>A0A8H2W9C3</accession>
<dbReference type="AlphaFoldDB" id="A0A8H2W9C3"/>
<dbReference type="Proteomes" id="UP000663840">
    <property type="component" value="Unassembled WGS sequence"/>
</dbReference>
<evidence type="ECO:0000313" key="3">
    <source>
        <dbReference type="EMBL" id="CAE6341006.1"/>
    </source>
</evidence>
<proteinExistence type="predicted"/>
<dbReference type="PANTHER" id="PTHR43205">
    <property type="entry name" value="PROSTAGLANDIN REDUCTASE"/>
    <property type="match status" value="1"/>
</dbReference>
<dbReference type="Gene3D" id="3.90.180.10">
    <property type="entry name" value="Medium-chain alcohol dehydrogenases, catalytic domain"/>
    <property type="match status" value="1"/>
</dbReference>